<dbReference type="EMBL" id="FO082820">
    <property type="protein sequence ID" value="CCF20757.1"/>
    <property type="molecule type" value="Genomic_DNA"/>
</dbReference>
<accession>L0NKE3</accession>
<reference evidence="1 2" key="1">
    <citation type="journal article" date="2013" name="Genome Biol. Evol.">
        <title>Life in an arsenic-containing gold mine: genome and physiology of the autotrophic arsenite-oxidizing bacterium rhizobium sp. NT-26.</title>
        <authorList>
            <person name="Andres J."/>
            <person name="Arsene-Ploetze F."/>
            <person name="Barbe V."/>
            <person name="Brochier-Armanet C."/>
            <person name="Cleiss-Arnold J."/>
            <person name="Coppee J.Y."/>
            <person name="Dillies M.A."/>
            <person name="Geist"/>
            <person name="L"/>
            <person name="Joublin A."/>
            <person name="Koechler S."/>
            <person name="Lassalle F."/>
            <person name="Marchal M."/>
            <person name="Medigue C."/>
            <person name="Muller D."/>
            <person name="Nesme X."/>
            <person name="Plewniak F."/>
            <person name="Proux C."/>
            <person name="Ramirez-Bahena M.H."/>
            <person name="Schenowitz C."/>
            <person name="Sismeiro O."/>
            <person name="Vallenet D."/>
            <person name="Santini J.M."/>
            <person name="Bertin P.N."/>
        </authorList>
    </citation>
    <scope>NUCLEOTIDE SEQUENCE [LARGE SCALE GENOMIC DNA]</scope>
    <source>
        <strain evidence="1 2">NT-26</strain>
    </source>
</reference>
<evidence type="ECO:0000313" key="2">
    <source>
        <dbReference type="Proteomes" id="UP000010792"/>
    </source>
</evidence>
<dbReference type="KEGG" id="rht:NT26_3033"/>
<protein>
    <submittedName>
        <fullName evidence="1">Uncharacterized protein</fullName>
    </submittedName>
</protein>
<dbReference type="STRING" id="1125847.NT26_3033"/>
<dbReference type="Proteomes" id="UP000010792">
    <property type="component" value="Chromosome"/>
</dbReference>
<proteinExistence type="predicted"/>
<evidence type="ECO:0000313" key="1">
    <source>
        <dbReference type="EMBL" id="CCF20757.1"/>
    </source>
</evidence>
<sequence>MLRSIFAKAADGTSTLEPCSRLRLQSYRRYDLSLAGAHGPKRHRMTDEVIAILAIGSVG</sequence>
<organism evidence="1 2">
    <name type="scientific">Pseudorhizobium banfieldiae</name>
    <dbReference type="NCBI Taxonomy" id="1125847"/>
    <lineage>
        <taxon>Bacteria</taxon>
        <taxon>Pseudomonadati</taxon>
        <taxon>Pseudomonadota</taxon>
        <taxon>Alphaproteobacteria</taxon>
        <taxon>Hyphomicrobiales</taxon>
        <taxon>Rhizobiaceae</taxon>
        <taxon>Rhizobium/Agrobacterium group</taxon>
        <taxon>Pseudorhizobium</taxon>
    </lineage>
</organism>
<keyword evidence="2" id="KW-1185">Reference proteome</keyword>
<dbReference type="AlphaFoldDB" id="L0NKE3"/>
<name>L0NKE3_9HYPH</name>
<gene>
    <name evidence="1" type="ORF">NT26_3033</name>
</gene>